<protein>
    <recommendedName>
        <fullName evidence="3">G/U mismatch-specific uracil-DNA glycosylase</fullName>
    </recommendedName>
</protein>
<accession>A0ABS5WBF9</accession>
<comment type="caution">
    <text evidence="1">The sequence shown here is derived from an EMBL/GenBank/DDBJ whole genome shotgun (WGS) entry which is preliminary data.</text>
</comment>
<organism evidence="1 2">
    <name type="scientific">Zobellia barbeyronii</name>
    <dbReference type="NCBI Taxonomy" id="2748009"/>
    <lineage>
        <taxon>Bacteria</taxon>
        <taxon>Pseudomonadati</taxon>
        <taxon>Bacteroidota</taxon>
        <taxon>Flavobacteriia</taxon>
        <taxon>Flavobacteriales</taxon>
        <taxon>Flavobacteriaceae</taxon>
        <taxon>Zobellia</taxon>
    </lineage>
</organism>
<reference evidence="2" key="1">
    <citation type="submission" date="2023-07" db="EMBL/GenBank/DDBJ databases">
        <title>Zobellia barbeyronii sp. nov., a new marine flavobacterium, isolated from green and red algae.</title>
        <authorList>
            <person name="Nedashkovskaya O.I."/>
            <person name="Otstavnykh N."/>
            <person name="Zhukova N."/>
            <person name="Guzev K."/>
            <person name="Chausova V."/>
            <person name="Tekutyeva L."/>
            <person name="Mikhailov V."/>
            <person name="Isaeva M."/>
        </authorList>
    </citation>
    <scope>NUCLEOTIDE SEQUENCE [LARGE SCALE GENOMIC DNA]</scope>
    <source>
        <strain evidence="2">KMM 6746</strain>
    </source>
</reference>
<sequence length="189" mass="21910">MIRVEHQFLNMPFYTPDWEISHLFLGTFNPEGGDKVNYFYGRSKNKTWKLISEVFKDDFNPEEFEFFLAKLKKNKIACMDMIKSANVPEERITSINGNGYSDSKLINNSIQRDYNTQNILNIISQNKNIKVYSTWGAGPQIANWTDEIKKLKKIIPLVSPSMAARVPLGTEKFKYMLDDWSQKIAPTNL</sequence>
<evidence type="ECO:0008006" key="3">
    <source>
        <dbReference type="Google" id="ProtNLM"/>
    </source>
</evidence>
<evidence type="ECO:0000313" key="1">
    <source>
        <dbReference type="EMBL" id="MBT2160258.1"/>
    </source>
</evidence>
<evidence type="ECO:0000313" key="2">
    <source>
        <dbReference type="Proteomes" id="UP000740413"/>
    </source>
</evidence>
<proteinExistence type="predicted"/>
<dbReference type="RefSeq" id="WP_214610495.1">
    <property type="nucleotide sequence ID" value="NZ_JACATN010000001.1"/>
</dbReference>
<dbReference type="InterPro" id="IPR036895">
    <property type="entry name" value="Uracil-DNA_glycosylase-like_sf"/>
</dbReference>
<dbReference type="Gene3D" id="3.40.470.10">
    <property type="entry name" value="Uracil-DNA glycosylase-like domain"/>
    <property type="match status" value="1"/>
</dbReference>
<dbReference type="EMBL" id="JACATN010000001">
    <property type="protein sequence ID" value="MBT2160258.1"/>
    <property type="molecule type" value="Genomic_DNA"/>
</dbReference>
<name>A0ABS5WBF9_9FLAO</name>
<keyword evidence="2" id="KW-1185">Reference proteome</keyword>
<dbReference type="Proteomes" id="UP000740413">
    <property type="component" value="Unassembled WGS sequence"/>
</dbReference>
<gene>
    <name evidence="1" type="ORF">HW347_03215</name>
</gene>